<dbReference type="InterPro" id="IPR051348">
    <property type="entry name" value="U-box_ubiquitin_ligases"/>
</dbReference>
<dbReference type="GO" id="GO:0005524">
    <property type="term" value="F:ATP binding"/>
    <property type="evidence" value="ECO:0007669"/>
    <property type="project" value="InterPro"/>
</dbReference>
<dbReference type="SMART" id="SM00028">
    <property type="entry name" value="TPR"/>
    <property type="match status" value="3"/>
</dbReference>
<comment type="pathway">
    <text evidence="2">Protein modification; protein ubiquitination.</text>
</comment>
<dbReference type="Gene3D" id="3.30.40.10">
    <property type="entry name" value="Zinc/RING finger domain, C3HC4 (zinc finger)"/>
    <property type="match status" value="1"/>
</dbReference>
<dbReference type="InterPro" id="IPR003613">
    <property type="entry name" value="Ubox_domain"/>
</dbReference>
<name>N1QV03_AEGTA</name>
<dbReference type="InterPro" id="IPR011990">
    <property type="entry name" value="TPR-like_helical_dom_sf"/>
</dbReference>
<evidence type="ECO:0000256" key="6">
    <source>
        <dbReference type="SAM" id="MobiDB-lite"/>
    </source>
</evidence>
<evidence type="ECO:0000256" key="5">
    <source>
        <dbReference type="ARBA" id="ARBA00022786"/>
    </source>
</evidence>
<dbReference type="SUPFAM" id="SSF56112">
    <property type="entry name" value="Protein kinase-like (PK-like)"/>
    <property type="match status" value="1"/>
</dbReference>
<dbReference type="UniPathway" id="UPA00143"/>
<dbReference type="PANTHER" id="PTHR45647:SF7">
    <property type="entry name" value="U-BOX DOMAIN-CONTAINING PROTEIN 70"/>
    <property type="match status" value="1"/>
</dbReference>
<keyword evidence="5" id="KW-0833">Ubl conjugation pathway</keyword>
<dbReference type="Gene3D" id="3.30.200.20">
    <property type="entry name" value="Phosphorylase Kinase, domain 1"/>
    <property type="match status" value="1"/>
</dbReference>
<feature type="compositionally biased region" description="Basic and acidic residues" evidence="6">
    <location>
        <begin position="38"/>
        <end position="48"/>
    </location>
</feature>
<feature type="region of interest" description="Disordered" evidence="6">
    <location>
        <begin position="1"/>
        <end position="48"/>
    </location>
</feature>
<dbReference type="Gene3D" id="1.25.40.10">
    <property type="entry name" value="Tetratricopeptide repeat domain"/>
    <property type="match status" value="1"/>
</dbReference>
<dbReference type="PROSITE" id="PS50011">
    <property type="entry name" value="PROTEIN_KINASE_DOM"/>
    <property type="match status" value="1"/>
</dbReference>
<organism evidence="7">
    <name type="scientific">Aegilops tauschii</name>
    <name type="common">Tausch's goatgrass</name>
    <name type="synonym">Aegilops squarrosa</name>
    <dbReference type="NCBI Taxonomy" id="37682"/>
    <lineage>
        <taxon>Eukaryota</taxon>
        <taxon>Viridiplantae</taxon>
        <taxon>Streptophyta</taxon>
        <taxon>Embryophyta</taxon>
        <taxon>Tracheophyta</taxon>
        <taxon>Spermatophyta</taxon>
        <taxon>Magnoliopsida</taxon>
        <taxon>Liliopsida</taxon>
        <taxon>Poales</taxon>
        <taxon>Poaceae</taxon>
        <taxon>BOP clade</taxon>
        <taxon>Pooideae</taxon>
        <taxon>Triticodae</taxon>
        <taxon>Triticeae</taxon>
        <taxon>Triticinae</taxon>
        <taxon>Aegilops</taxon>
    </lineage>
</organism>
<comment type="catalytic activity">
    <reaction evidence="1">
        <text>S-ubiquitinyl-[E2 ubiquitin-conjugating enzyme]-L-cysteine + [acceptor protein]-L-lysine = [E2 ubiquitin-conjugating enzyme]-L-cysteine + N(6)-ubiquitinyl-[acceptor protein]-L-lysine.</text>
        <dbReference type="EC" id="2.3.2.27"/>
    </reaction>
</comment>
<dbReference type="SUPFAM" id="SSF57850">
    <property type="entry name" value="RING/U-box"/>
    <property type="match status" value="1"/>
</dbReference>
<dbReference type="Pfam" id="PF07714">
    <property type="entry name" value="PK_Tyr_Ser-Thr"/>
    <property type="match status" value="1"/>
</dbReference>
<dbReference type="AlphaFoldDB" id="N1QV03"/>
<evidence type="ECO:0000256" key="2">
    <source>
        <dbReference type="ARBA" id="ARBA00004906"/>
    </source>
</evidence>
<accession>N1QV03</accession>
<dbReference type="EC" id="2.3.2.27" evidence="3"/>
<dbReference type="GO" id="GO:0004672">
    <property type="term" value="F:protein kinase activity"/>
    <property type="evidence" value="ECO:0007669"/>
    <property type="project" value="InterPro"/>
</dbReference>
<dbReference type="Gene3D" id="1.10.510.10">
    <property type="entry name" value="Transferase(Phosphotransferase) domain 1"/>
    <property type="match status" value="1"/>
</dbReference>
<dbReference type="EnsemblPlants" id="EMT12793">
    <property type="protein sequence ID" value="EMT12793"/>
    <property type="gene ID" value="F775_04215"/>
</dbReference>
<reference evidence="7" key="1">
    <citation type="submission" date="2015-06" db="UniProtKB">
        <authorList>
            <consortium name="EnsemblPlants"/>
        </authorList>
    </citation>
    <scope>IDENTIFICATION</scope>
</reference>
<evidence type="ECO:0000256" key="1">
    <source>
        <dbReference type="ARBA" id="ARBA00000900"/>
    </source>
</evidence>
<dbReference type="InterPro" id="IPR013083">
    <property type="entry name" value="Znf_RING/FYVE/PHD"/>
</dbReference>
<dbReference type="InterPro" id="IPR000719">
    <property type="entry name" value="Prot_kinase_dom"/>
</dbReference>
<dbReference type="InterPro" id="IPR001245">
    <property type="entry name" value="Ser-Thr/Tyr_kinase_cat_dom"/>
</dbReference>
<dbReference type="InterPro" id="IPR019734">
    <property type="entry name" value="TPR_rpt"/>
</dbReference>
<dbReference type="PANTHER" id="PTHR45647">
    <property type="entry name" value="OS02G0152300 PROTEIN"/>
    <property type="match status" value="1"/>
</dbReference>
<evidence type="ECO:0000256" key="3">
    <source>
        <dbReference type="ARBA" id="ARBA00012483"/>
    </source>
</evidence>
<proteinExistence type="predicted"/>
<dbReference type="GO" id="GO:0061630">
    <property type="term" value="F:ubiquitin protein ligase activity"/>
    <property type="evidence" value="ECO:0007669"/>
    <property type="project" value="UniProtKB-EC"/>
</dbReference>
<evidence type="ECO:0000256" key="4">
    <source>
        <dbReference type="ARBA" id="ARBA00022679"/>
    </source>
</evidence>
<protein>
    <recommendedName>
        <fullName evidence="3">RING-type E3 ubiquitin transferase</fullName>
        <ecNumber evidence="3">2.3.2.27</ecNumber>
    </recommendedName>
</protein>
<feature type="compositionally biased region" description="Polar residues" evidence="6">
    <location>
        <begin position="234"/>
        <end position="243"/>
    </location>
</feature>
<dbReference type="SUPFAM" id="SSF48452">
    <property type="entry name" value="TPR-like"/>
    <property type="match status" value="1"/>
</dbReference>
<feature type="region of interest" description="Disordered" evidence="6">
    <location>
        <begin position="223"/>
        <end position="252"/>
    </location>
</feature>
<dbReference type="InterPro" id="IPR011009">
    <property type="entry name" value="Kinase-like_dom_sf"/>
</dbReference>
<feature type="compositionally biased region" description="Basic and acidic residues" evidence="6">
    <location>
        <begin position="18"/>
        <end position="31"/>
    </location>
</feature>
<feature type="compositionally biased region" description="Basic and acidic residues" evidence="6">
    <location>
        <begin position="223"/>
        <end position="233"/>
    </location>
</feature>
<dbReference type="PROSITE" id="PS51698">
    <property type="entry name" value="U_BOX"/>
    <property type="match status" value="1"/>
</dbReference>
<evidence type="ECO:0000313" key="7">
    <source>
        <dbReference type="EnsemblPlants" id="EMT12793"/>
    </source>
</evidence>
<keyword evidence="4" id="KW-0808">Transferase</keyword>
<dbReference type="GO" id="GO:0016567">
    <property type="term" value="P:protein ubiquitination"/>
    <property type="evidence" value="ECO:0007669"/>
    <property type="project" value="UniProtKB-UniPathway"/>
</dbReference>
<dbReference type="ExpressionAtlas" id="N1QV03">
    <property type="expression patterns" value="baseline"/>
</dbReference>
<sequence>MFSVQSPRPLRARGGDAAVERGRELRRESKVGARTRAKLREAESSRKEIEERERLEAEEADYRRVWAKGNELFYTRRYQEAAAHYTEAVNKNPNEPAVFRNRAQCHIFLGALPQGLEDAEKCIELDPTYLMGYLCKAKVQALMQNYQSAMATYIEGLKRDPNSTIIIDGFKRCVTCIEKSKGGDVGIVDLEDILRDWHSDIYLSNELQKYMEEVAVLKKEASDERLRRMESEQTARTSEANHVQRQKETEEHLSKIQQELQQVKARQDEVANELQKANKHNEHAQNQLLESKKFHSEELQKASEHSLNLQHQLTESKERYNQLQSKHDVLLKERDAALEEVEKLRRRSAAMPCQFSLAELERATENFSTSTKFRECGVASVYRGVLRNMTVAIKVAIHSRVRHPNLVTLLGACTELLTLVYEFLPNGSLEDFLSCEDKRRTLTWQIRIRIIAEICSALIFLHENRPEPIVHGDLHPANILLDANLVTKLSDFGIFHLLIQSNSNSTNHPVEAPIYVDPECLATRKMAPHSDVYSFGMVVLRLLTGKPPLGIKKIVEDAMEQGDLNSVVDTSAGEWPDVHIQQLAHIALSCTEQNSRYRPVLSGQLWTAVETMRDVAMLSSQSSSSLVQEESIIPSHFTCSISHEIMKDPQLTADGITYEGMAPTAQHGAVIICLICKALSQPPQVSTRLLRSADAQFVYLFSACISSLQKWESDWRSETTYHPFPCRRQARYMLSEARDEALLATMDPELRAYLDRVNNDVDFILKALAAQIARINALNACKLDLEVRFAKLELSVS</sequence>